<sequence length="64" mass="6702">MFTGVPEEHLTIAAAEVETYARAVLDDIRTNSFMATAPEGSFTATASIAQLRAAAAAILHSPQP</sequence>
<dbReference type="AlphaFoldDB" id="A0A1I0T0H8"/>
<name>A0A1I0T0H8_9NOCA</name>
<evidence type="ECO:0000313" key="2">
    <source>
        <dbReference type="Proteomes" id="UP000182054"/>
    </source>
</evidence>
<reference evidence="1 2" key="1">
    <citation type="submission" date="2016-10" db="EMBL/GenBank/DDBJ databases">
        <authorList>
            <person name="de Groot N.N."/>
        </authorList>
    </citation>
    <scope>NUCLEOTIDE SEQUENCE [LARGE SCALE GENOMIC DNA]</scope>
    <source>
        <strain evidence="1 2">DSM 44908</strain>
    </source>
</reference>
<dbReference type="EMBL" id="FOJN01000003">
    <property type="protein sequence ID" value="SFA45275.1"/>
    <property type="molecule type" value="Genomic_DNA"/>
</dbReference>
<dbReference type="GeneID" id="85485095"/>
<accession>A0A1I0T0H8</accession>
<organism evidence="1 2">
    <name type="scientific">Rhodococcoides kroppenstedtii</name>
    <dbReference type="NCBI Taxonomy" id="293050"/>
    <lineage>
        <taxon>Bacteria</taxon>
        <taxon>Bacillati</taxon>
        <taxon>Actinomycetota</taxon>
        <taxon>Actinomycetes</taxon>
        <taxon>Mycobacteriales</taxon>
        <taxon>Nocardiaceae</taxon>
        <taxon>Rhodococcoides</taxon>
    </lineage>
</organism>
<dbReference type="Proteomes" id="UP000182054">
    <property type="component" value="Unassembled WGS sequence"/>
</dbReference>
<gene>
    <name evidence="1" type="ORF">SAMN05444374_103248</name>
</gene>
<evidence type="ECO:0000313" key="1">
    <source>
        <dbReference type="EMBL" id="SFA45275.1"/>
    </source>
</evidence>
<protein>
    <submittedName>
        <fullName evidence="1">Uncharacterized protein</fullName>
    </submittedName>
</protein>
<dbReference type="RefSeq" id="WP_074921898.1">
    <property type="nucleotide sequence ID" value="NZ_FOJN01000003.1"/>
</dbReference>
<proteinExistence type="predicted"/>